<gene>
    <name evidence="2" type="ORF">D0435_14870</name>
</gene>
<protein>
    <submittedName>
        <fullName evidence="2">Transposase</fullName>
    </submittedName>
</protein>
<dbReference type="PROSITE" id="PS50994">
    <property type="entry name" value="INTEGRASE"/>
    <property type="match status" value="1"/>
</dbReference>
<dbReference type="SUPFAM" id="SSF53098">
    <property type="entry name" value="Ribonuclease H-like"/>
    <property type="match status" value="1"/>
</dbReference>
<dbReference type="InterPro" id="IPR001584">
    <property type="entry name" value="Integrase_cat-core"/>
</dbReference>
<dbReference type="InterPro" id="IPR036397">
    <property type="entry name" value="RNaseH_sf"/>
</dbReference>
<reference evidence="2 3" key="1">
    <citation type="submission" date="2018-08" db="EMBL/GenBank/DDBJ databases">
        <title>Murine metabolic-syndrome-specific gut microbial biobank.</title>
        <authorList>
            <person name="Liu C."/>
        </authorList>
    </citation>
    <scope>NUCLEOTIDE SEQUENCE [LARGE SCALE GENOMIC DNA]</scope>
    <source>
        <strain evidence="2 3">28</strain>
    </source>
</reference>
<dbReference type="Pfam" id="PF00665">
    <property type="entry name" value="rve"/>
    <property type="match status" value="1"/>
</dbReference>
<comment type="caution">
    <text evidence="2">The sequence shown here is derived from an EMBL/GenBank/DDBJ whole genome shotgun (WGS) entry which is preliminary data.</text>
</comment>
<evidence type="ECO:0000259" key="1">
    <source>
        <dbReference type="PROSITE" id="PS50994"/>
    </source>
</evidence>
<evidence type="ECO:0000313" key="2">
    <source>
        <dbReference type="EMBL" id="NBH62923.1"/>
    </source>
</evidence>
<dbReference type="RefSeq" id="WP_160203204.1">
    <property type="nucleotide sequence ID" value="NZ_QXWK01000043.1"/>
</dbReference>
<feature type="non-terminal residue" evidence="2">
    <location>
        <position position="1"/>
    </location>
</feature>
<proteinExistence type="predicted"/>
<name>A0A845QQE8_9FIRM</name>
<sequence length="255" mass="30075">PHHPNQHTPEELKLIKDMRRRNPHAGLVVLWVKLSQRGYSRSITGLWRVLRRLKLTPIKPPNPKYIPKPYEQMDYPGQRVQVDVKHVPAVCLVGEASGQKFYQYTAIDEFSRFRYVEAFDEISSYSSTVFLEHMLKAFPFAVECVQTDNGPEFTKRFVSKRANDLSQFEKKLKELGIEHKLIKPFTPRHNGKVERSHRKDNEYFYATHSFYSFADFAAQLKVHNRKYNNFPMRPLKWLSPKDTLFNFLHDGVTYV</sequence>
<keyword evidence="3" id="KW-1185">Reference proteome</keyword>
<accession>A0A845QQE8</accession>
<dbReference type="Proteomes" id="UP000446866">
    <property type="component" value="Unassembled WGS sequence"/>
</dbReference>
<dbReference type="GO" id="GO:0003676">
    <property type="term" value="F:nucleic acid binding"/>
    <property type="evidence" value="ECO:0007669"/>
    <property type="project" value="InterPro"/>
</dbReference>
<dbReference type="EMBL" id="QXWK01000043">
    <property type="protein sequence ID" value="NBH62923.1"/>
    <property type="molecule type" value="Genomic_DNA"/>
</dbReference>
<dbReference type="PANTHER" id="PTHR35004:SF7">
    <property type="entry name" value="INTEGRASE PROTEIN"/>
    <property type="match status" value="1"/>
</dbReference>
<dbReference type="GO" id="GO:0015074">
    <property type="term" value="P:DNA integration"/>
    <property type="evidence" value="ECO:0007669"/>
    <property type="project" value="InterPro"/>
</dbReference>
<dbReference type="Gene3D" id="3.30.420.10">
    <property type="entry name" value="Ribonuclease H-like superfamily/Ribonuclease H"/>
    <property type="match status" value="1"/>
</dbReference>
<dbReference type="InterPro" id="IPR012337">
    <property type="entry name" value="RNaseH-like_sf"/>
</dbReference>
<feature type="domain" description="Integrase catalytic" evidence="1">
    <location>
        <begin position="72"/>
        <end position="248"/>
    </location>
</feature>
<dbReference type="AlphaFoldDB" id="A0A845QQE8"/>
<dbReference type="PANTHER" id="PTHR35004">
    <property type="entry name" value="TRANSPOSASE RV3428C-RELATED"/>
    <property type="match status" value="1"/>
</dbReference>
<organism evidence="2 3">
    <name type="scientific">Anaerotruncus colihominis</name>
    <dbReference type="NCBI Taxonomy" id="169435"/>
    <lineage>
        <taxon>Bacteria</taxon>
        <taxon>Bacillati</taxon>
        <taxon>Bacillota</taxon>
        <taxon>Clostridia</taxon>
        <taxon>Eubacteriales</taxon>
        <taxon>Oscillospiraceae</taxon>
        <taxon>Anaerotruncus</taxon>
    </lineage>
</organism>
<evidence type="ECO:0000313" key="3">
    <source>
        <dbReference type="Proteomes" id="UP000446866"/>
    </source>
</evidence>